<keyword evidence="2" id="KW-1185">Reference proteome</keyword>
<gene>
    <name evidence="1" type="ORF">PR048_014740</name>
</gene>
<evidence type="ECO:0000313" key="1">
    <source>
        <dbReference type="EMBL" id="KAJ8882906.1"/>
    </source>
</evidence>
<proteinExistence type="predicted"/>
<sequence>MDGSGLKELFSVVYAASFVDKLLSGHVYVRTQRAHILAYAALAAIIQDETDLYADEQPVIEFTFLGSDCTQKANEDVLKSALQKFNTTLNS</sequence>
<dbReference type="Proteomes" id="UP001159363">
    <property type="component" value="Chromosome 4"/>
</dbReference>
<dbReference type="EMBL" id="JARBHB010000005">
    <property type="protein sequence ID" value="KAJ8882906.1"/>
    <property type="molecule type" value="Genomic_DNA"/>
</dbReference>
<organism evidence="1 2">
    <name type="scientific">Dryococelus australis</name>
    <dbReference type="NCBI Taxonomy" id="614101"/>
    <lineage>
        <taxon>Eukaryota</taxon>
        <taxon>Metazoa</taxon>
        <taxon>Ecdysozoa</taxon>
        <taxon>Arthropoda</taxon>
        <taxon>Hexapoda</taxon>
        <taxon>Insecta</taxon>
        <taxon>Pterygota</taxon>
        <taxon>Neoptera</taxon>
        <taxon>Polyneoptera</taxon>
        <taxon>Phasmatodea</taxon>
        <taxon>Verophasmatodea</taxon>
        <taxon>Anareolatae</taxon>
        <taxon>Phasmatidae</taxon>
        <taxon>Eurycanthinae</taxon>
        <taxon>Dryococelus</taxon>
    </lineage>
</organism>
<protein>
    <submittedName>
        <fullName evidence="1">Uncharacterized protein</fullName>
    </submittedName>
</protein>
<comment type="caution">
    <text evidence="1">The sequence shown here is derived from an EMBL/GenBank/DDBJ whole genome shotgun (WGS) entry which is preliminary data.</text>
</comment>
<name>A0ABQ9HFF9_9NEOP</name>
<evidence type="ECO:0000313" key="2">
    <source>
        <dbReference type="Proteomes" id="UP001159363"/>
    </source>
</evidence>
<reference evidence="1 2" key="1">
    <citation type="submission" date="2023-02" db="EMBL/GenBank/DDBJ databases">
        <title>LHISI_Scaffold_Assembly.</title>
        <authorList>
            <person name="Stuart O.P."/>
            <person name="Cleave R."/>
            <person name="Magrath M.J.L."/>
            <person name="Mikheyev A.S."/>
        </authorList>
    </citation>
    <scope>NUCLEOTIDE SEQUENCE [LARGE SCALE GENOMIC DNA]</scope>
    <source>
        <strain evidence="1">Daus_M_001</strain>
        <tissue evidence="1">Leg muscle</tissue>
    </source>
</reference>
<accession>A0ABQ9HFF9</accession>